<name>A0A1H3EAT4_9EURY</name>
<organism evidence="2 3">
    <name type="scientific">Halobellus clavatus</name>
    <dbReference type="NCBI Taxonomy" id="660517"/>
    <lineage>
        <taxon>Archaea</taxon>
        <taxon>Methanobacteriati</taxon>
        <taxon>Methanobacteriota</taxon>
        <taxon>Stenosarchaea group</taxon>
        <taxon>Halobacteria</taxon>
        <taxon>Halobacteriales</taxon>
        <taxon>Haloferacaceae</taxon>
        <taxon>Halobellus</taxon>
    </lineage>
</organism>
<dbReference type="RefSeq" id="WP_089765538.1">
    <property type="nucleotide sequence ID" value="NZ_FNPB01000002.1"/>
</dbReference>
<keyword evidence="1" id="KW-1133">Transmembrane helix</keyword>
<dbReference type="OrthoDB" id="248255at2157"/>
<keyword evidence="1" id="KW-0812">Transmembrane</keyword>
<dbReference type="STRING" id="660517.SAMN04487946_102145"/>
<accession>A0A1H3EAT4</accession>
<proteinExistence type="predicted"/>
<feature type="transmembrane region" description="Helical" evidence="1">
    <location>
        <begin position="7"/>
        <end position="29"/>
    </location>
</feature>
<evidence type="ECO:0000313" key="3">
    <source>
        <dbReference type="Proteomes" id="UP000199170"/>
    </source>
</evidence>
<reference evidence="3" key="1">
    <citation type="submission" date="2016-10" db="EMBL/GenBank/DDBJ databases">
        <authorList>
            <person name="Varghese N."/>
            <person name="Submissions S."/>
        </authorList>
    </citation>
    <scope>NUCLEOTIDE SEQUENCE [LARGE SCALE GENOMIC DNA]</scope>
    <source>
        <strain evidence="3">CGMCC 1.10118</strain>
    </source>
</reference>
<dbReference type="AlphaFoldDB" id="A0A1H3EAT4"/>
<sequence length="105" mass="11449">MATTRSPLVLLGGLVAVAFVPLFAMWLVIADVGTLVYFFAFALYFIVAHVVLPGWVYLDANGRGSDAPLTWTGITFLLPFVGFVAYYFLGQPEAPHRTDADARPP</sequence>
<keyword evidence="1" id="KW-0472">Membrane</keyword>
<evidence type="ECO:0000256" key="1">
    <source>
        <dbReference type="SAM" id="Phobius"/>
    </source>
</evidence>
<dbReference type="Proteomes" id="UP000199170">
    <property type="component" value="Unassembled WGS sequence"/>
</dbReference>
<feature type="transmembrane region" description="Helical" evidence="1">
    <location>
        <begin position="35"/>
        <end position="57"/>
    </location>
</feature>
<evidence type="ECO:0008006" key="4">
    <source>
        <dbReference type="Google" id="ProtNLM"/>
    </source>
</evidence>
<dbReference type="EMBL" id="FNPB01000002">
    <property type="protein sequence ID" value="SDX75717.1"/>
    <property type="molecule type" value="Genomic_DNA"/>
</dbReference>
<evidence type="ECO:0000313" key="2">
    <source>
        <dbReference type="EMBL" id="SDX75717.1"/>
    </source>
</evidence>
<gene>
    <name evidence="2" type="ORF">SAMN04487946_102145</name>
</gene>
<feature type="transmembrane region" description="Helical" evidence="1">
    <location>
        <begin position="69"/>
        <end position="89"/>
    </location>
</feature>
<dbReference type="GO" id="GO:0005886">
    <property type="term" value="C:plasma membrane"/>
    <property type="evidence" value="ECO:0007669"/>
    <property type="project" value="UniProtKB-SubCell"/>
</dbReference>
<protein>
    <recommendedName>
        <fullName evidence="4">Phospholipase_D-nuclease N-terminal</fullName>
    </recommendedName>
</protein>
<keyword evidence="3" id="KW-1185">Reference proteome</keyword>